<protein>
    <recommendedName>
        <fullName evidence="6">Fatty acid hydroxylase domain-containing protein</fullName>
    </recommendedName>
</protein>
<keyword evidence="4 5" id="KW-0472">Membrane</keyword>
<evidence type="ECO:0000256" key="5">
    <source>
        <dbReference type="SAM" id="Phobius"/>
    </source>
</evidence>
<proteinExistence type="predicted"/>
<dbReference type="GO" id="GO:0008610">
    <property type="term" value="P:lipid biosynthetic process"/>
    <property type="evidence" value="ECO:0007669"/>
    <property type="project" value="InterPro"/>
</dbReference>
<evidence type="ECO:0000256" key="3">
    <source>
        <dbReference type="ARBA" id="ARBA00022989"/>
    </source>
</evidence>
<dbReference type="GO" id="GO:0005506">
    <property type="term" value="F:iron ion binding"/>
    <property type="evidence" value="ECO:0007669"/>
    <property type="project" value="InterPro"/>
</dbReference>
<evidence type="ECO:0000256" key="2">
    <source>
        <dbReference type="ARBA" id="ARBA00022692"/>
    </source>
</evidence>
<dbReference type="EMBL" id="HBHR01004257">
    <property type="protein sequence ID" value="CAD9859496.1"/>
    <property type="molecule type" value="Transcribed_RNA"/>
</dbReference>
<dbReference type="InterPro" id="IPR050307">
    <property type="entry name" value="Sterol_Desaturase_Related"/>
</dbReference>
<feature type="domain" description="Fatty acid hydroxylase" evidence="6">
    <location>
        <begin position="182"/>
        <end position="311"/>
    </location>
</feature>
<dbReference type="PANTHER" id="PTHR11863">
    <property type="entry name" value="STEROL DESATURASE"/>
    <property type="match status" value="1"/>
</dbReference>
<evidence type="ECO:0000256" key="4">
    <source>
        <dbReference type="ARBA" id="ARBA00023136"/>
    </source>
</evidence>
<dbReference type="InterPro" id="IPR006694">
    <property type="entry name" value="Fatty_acid_hydroxylase"/>
</dbReference>
<sequence>MPIKGSWAVKYLPFAWSTFQLILLASVWGIGEAWIGKQSSTVTVTSVDEDVNPFREFNVWLNSFFFSKALMAKAEEKFGQLIGHIIFTYVRDLVAGFIVYYAVNLPWHWYIYIRHGNHFFPEEGSQPKWEVIWDQMLLAQCSLFVYAMLPVTSQLLIEYGYTRVYYSMSDVGGWQWYAAYMAAYLLFVEFGIYWVHRTLHTNKFLYKHVHALHHKYNKPTTLSPWASIAFNPVDGVAQASPYVAGLFLIPCHYFTHLAMLFFTGVWATNIHDTLHGNTEPVMGSKYHLVHHTHYHYNFGQFFILFDWLYGTLKRPEDIKKAKAALKKTN</sequence>
<gene>
    <name evidence="7" type="ORF">FJAP1339_LOCUS2015</name>
</gene>
<feature type="transmembrane region" description="Helical" evidence="5">
    <location>
        <begin position="12"/>
        <end position="31"/>
    </location>
</feature>
<evidence type="ECO:0000259" key="6">
    <source>
        <dbReference type="Pfam" id="PF04116"/>
    </source>
</evidence>
<dbReference type="GO" id="GO:0016491">
    <property type="term" value="F:oxidoreductase activity"/>
    <property type="evidence" value="ECO:0007669"/>
    <property type="project" value="InterPro"/>
</dbReference>
<feature type="transmembrane region" description="Helical" evidence="5">
    <location>
        <begin position="81"/>
        <end position="103"/>
    </location>
</feature>
<keyword evidence="3 5" id="KW-1133">Transmembrane helix</keyword>
<reference evidence="7" key="1">
    <citation type="submission" date="2021-01" db="EMBL/GenBank/DDBJ databases">
        <authorList>
            <person name="Corre E."/>
            <person name="Pelletier E."/>
            <person name="Niang G."/>
            <person name="Scheremetjew M."/>
            <person name="Finn R."/>
            <person name="Kale V."/>
            <person name="Holt S."/>
            <person name="Cochrane G."/>
            <person name="Meng A."/>
            <person name="Brown T."/>
            <person name="Cohen L."/>
        </authorList>
    </citation>
    <scope>NUCLEOTIDE SEQUENCE</scope>
    <source>
        <strain evidence="7">CCMP1661</strain>
    </source>
</reference>
<comment type="subcellular location">
    <subcellularLocation>
        <location evidence="1">Membrane</location>
    </subcellularLocation>
</comment>
<feature type="transmembrane region" description="Helical" evidence="5">
    <location>
        <begin position="177"/>
        <end position="195"/>
    </location>
</feature>
<organism evidence="7">
    <name type="scientific">Fibrocapsa japonica</name>
    <dbReference type="NCBI Taxonomy" id="94617"/>
    <lineage>
        <taxon>Eukaryota</taxon>
        <taxon>Sar</taxon>
        <taxon>Stramenopiles</taxon>
        <taxon>Ochrophyta</taxon>
        <taxon>Raphidophyceae</taxon>
        <taxon>Chattonellales</taxon>
        <taxon>Chattonellaceae</taxon>
        <taxon>Fibrocapsa</taxon>
    </lineage>
</organism>
<name>A0A7S2UWH0_9STRA</name>
<dbReference type="AlphaFoldDB" id="A0A7S2UWH0"/>
<evidence type="ECO:0000256" key="1">
    <source>
        <dbReference type="ARBA" id="ARBA00004370"/>
    </source>
</evidence>
<feature type="transmembrane region" description="Helical" evidence="5">
    <location>
        <begin position="137"/>
        <end position="157"/>
    </location>
</feature>
<keyword evidence="2 5" id="KW-0812">Transmembrane</keyword>
<dbReference type="GO" id="GO:0016020">
    <property type="term" value="C:membrane"/>
    <property type="evidence" value="ECO:0007669"/>
    <property type="project" value="UniProtKB-SubCell"/>
</dbReference>
<evidence type="ECO:0000313" key="7">
    <source>
        <dbReference type="EMBL" id="CAD9859496.1"/>
    </source>
</evidence>
<dbReference type="Pfam" id="PF04116">
    <property type="entry name" value="FA_hydroxylase"/>
    <property type="match status" value="1"/>
</dbReference>
<accession>A0A7S2UWH0</accession>